<dbReference type="STRING" id="28122.SAMN02745108_00227"/>
<organism evidence="1 2">
    <name type="scientific">Fibrobacter intestinalis</name>
    <dbReference type="NCBI Taxonomy" id="28122"/>
    <lineage>
        <taxon>Bacteria</taxon>
        <taxon>Pseudomonadati</taxon>
        <taxon>Fibrobacterota</taxon>
        <taxon>Fibrobacteria</taxon>
        <taxon>Fibrobacterales</taxon>
        <taxon>Fibrobacteraceae</taxon>
        <taxon>Fibrobacter</taxon>
    </lineage>
</organism>
<dbReference type="EMBL" id="FUWU01000002">
    <property type="protein sequence ID" value="SJZ35348.1"/>
    <property type="molecule type" value="Genomic_DNA"/>
</dbReference>
<protein>
    <submittedName>
        <fullName evidence="1">Uncharacterized protein</fullName>
    </submittedName>
</protein>
<name>A0A1T4JYZ3_9BACT</name>
<accession>A0A1T4JYZ3</accession>
<evidence type="ECO:0000313" key="1">
    <source>
        <dbReference type="EMBL" id="SJZ35348.1"/>
    </source>
</evidence>
<evidence type="ECO:0000313" key="2">
    <source>
        <dbReference type="Proteomes" id="UP000190449"/>
    </source>
</evidence>
<dbReference type="AlphaFoldDB" id="A0A1T4JYZ3"/>
<proteinExistence type="predicted"/>
<reference evidence="1 2" key="1">
    <citation type="submission" date="2017-02" db="EMBL/GenBank/DDBJ databases">
        <authorList>
            <person name="Peterson S.W."/>
        </authorList>
    </citation>
    <scope>NUCLEOTIDE SEQUENCE [LARGE SCALE GENOMIC DNA]</scope>
    <source>
        <strain evidence="1 2">ATCC 43854</strain>
    </source>
</reference>
<dbReference type="Proteomes" id="UP000190449">
    <property type="component" value="Unassembled WGS sequence"/>
</dbReference>
<sequence>MRFTLILDFTGLTYYGHIPNTPFPPDPRIDEYFFDIEKKDMDSFEEDFINPVDALCKTLIDFSDVEFLDADKCAKLKDWLEERLKKNFLENFRPIYEKLLDYTSRAIALKTGVVIEL</sequence>
<gene>
    <name evidence="1" type="ORF">SAMN02745108_00227</name>
</gene>
<dbReference type="RefSeq" id="WP_078775410.1">
    <property type="nucleotide sequence ID" value="NZ_FUWU01000002.1"/>
</dbReference>